<evidence type="ECO:0000256" key="9">
    <source>
        <dbReference type="ARBA" id="ARBA00022722"/>
    </source>
</evidence>
<dbReference type="CDD" id="cd07182">
    <property type="entry name" value="RNase_HII_bacteria_HII_like"/>
    <property type="match status" value="1"/>
</dbReference>
<dbReference type="AlphaFoldDB" id="A0A511Z3L7"/>
<dbReference type="NCBIfam" id="NF000595">
    <property type="entry name" value="PRK00015.1-3"/>
    <property type="match status" value="1"/>
</dbReference>
<feature type="domain" description="RNase H type-2" evidence="17">
    <location>
        <begin position="69"/>
        <end position="258"/>
    </location>
</feature>
<dbReference type="GO" id="GO:0006298">
    <property type="term" value="P:mismatch repair"/>
    <property type="evidence" value="ECO:0007669"/>
    <property type="project" value="TreeGrafter"/>
</dbReference>
<dbReference type="GO" id="GO:0043137">
    <property type="term" value="P:DNA replication, removal of RNA primer"/>
    <property type="evidence" value="ECO:0007669"/>
    <property type="project" value="TreeGrafter"/>
</dbReference>
<comment type="function">
    <text evidence="3 14 16">Endonuclease that specifically degrades the RNA of RNA-DNA hybrids.</text>
</comment>
<evidence type="ECO:0000256" key="2">
    <source>
        <dbReference type="ARBA" id="ARBA00001946"/>
    </source>
</evidence>
<dbReference type="PROSITE" id="PS51975">
    <property type="entry name" value="RNASE_H_2"/>
    <property type="match status" value="1"/>
</dbReference>
<evidence type="ECO:0000256" key="16">
    <source>
        <dbReference type="RuleBase" id="RU003515"/>
    </source>
</evidence>
<evidence type="ECO:0000256" key="13">
    <source>
        <dbReference type="ARBA" id="ARBA00023211"/>
    </source>
</evidence>
<reference evidence="18 19" key="1">
    <citation type="submission" date="2019-07" db="EMBL/GenBank/DDBJ databases">
        <title>Whole genome shotgun sequence of Sporosarcina luteola NBRC 105378.</title>
        <authorList>
            <person name="Hosoyama A."/>
            <person name="Uohara A."/>
            <person name="Ohji S."/>
            <person name="Ichikawa N."/>
        </authorList>
    </citation>
    <scope>NUCLEOTIDE SEQUENCE [LARGE SCALE GENOMIC DNA]</scope>
    <source>
        <strain evidence="18 19">NBRC 105378</strain>
    </source>
</reference>
<dbReference type="EC" id="3.1.26.4" evidence="6 14"/>
<dbReference type="InterPro" id="IPR024567">
    <property type="entry name" value="RNase_HII/HIII_dom"/>
</dbReference>
<dbReference type="GO" id="GO:0004523">
    <property type="term" value="F:RNA-DNA hybrid ribonuclease activity"/>
    <property type="evidence" value="ECO:0007669"/>
    <property type="project" value="UniProtKB-UniRule"/>
</dbReference>
<dbReference type="GO" id="GO:0032299">
    <property type="term" value="C:ribonuclease H2 complex"/>
    <property type="evidence" value="ECO:0007669"/>
    <property type="project" value="TreeGrafter"/>
</dbReference>
<sequence length="259" mass="29048">MKTIKEIAEQLQTTMTPEPWMEQLKADHRAGVKKELARWNRNYEKKRQVKQAFEGKIAFDASYKRTQDALVCGVDEAGRGPLAGPVVCAAVVLPERVDDLLGLDDSKKISKQERERLATLIKEIAVSYSVHIQSAARIDELNIYVATIESMEAAVNALSIRPDIVLVDAMTLQVNCETESIIKGDEKSLAIAAASILAKTTRDELMEKLDIHYPMYKFRKNAGYGTSEHVEALLNHGPCEHHRKTFEPVKSMLERTEAN</sequence>
<dbReference type="NCBIfam" id="NF000594">
    <property type="entry name" value="PRK00015.1-1"/>
    <property type="match status" value="1"/>
</dbReference>
<evidence type="ECO:0000256" key="15">
    <source>
        <dbReference type="PROSITE-ProRule" id="PRU01319"/>
    </source>
</evidence>
<dbReference type="InterPro" id="IPR012337">
    <property type="entry name" value="RNaseH-like_sf"/>
</dbReference>
<dbReference type="PANTHER" id="PTHR10954:SF18">
    <property type="entry name" value="RIBONUCLEASE HII"/>
    <property type="match status" value="1"/>
</dbReference>
<comment type="catalytic activity">
    <reaction evidence="1 14 15 16">
        <text>Endonucleolytic cleavage to 5'-phosphomonoester.</text>
        <dbReference type="EC" id="3.1.26.4"/>
    </reaction>
</comment>
<comment type="caution">
    <text evidence="18">The sequence shown here is derived from an EMBL/GenBank/DDBJ whole genome shotgun (WGS) entry which is preliminary data.</text>
</comment>
<evidence type="ECO:0000256" key="4">
    <source>
        <dbReference type="ARBA" id="ARBA00004496"/>
    </source>
</evidence>
<evidence type="ECO:0000259" key="17">
    <source>
        <dbReference type="PROSITE" id="PS51975"/>
    </source>
</evidence>
<keyword evidence="12 14" id="KW-0378">Hydrolase</keyword>
<dbReference type="SUPFAM" id="SSF53098">
    <property type="entry name" value="Ribonuclease H-like"/>
    <property type="match status" value="1"/>
</dbReference>
<evidence type="ECO:0000313" key="19">
    <source>
        <dbReference type="Proteomes" id="UP000321901"/>
    </source>
</evidence>
<evidence type="ECO:0000256" key="5">
    <source>
        <dbReference type="ARBA" id="ARBA00007383"/>
    </source>
</evidence>
<proteinExistence type="inferred from homology"/>
<comment type="subcellular location">
    <subcellularLocation>
        <location evidence="4 14">Cytoplasm</location>
    </subcellularLocation>
</comment>
<evidence type="ECO:0000256" key="1">
    <source>
        <dbReference type="ARBA" id="ARBA00000077"/>
    </source>
</evidence>
<dbReference type="Proteomes" id="UP000321901">
    <property type="component" value="Unassembled WGS sequence"/>
</dbReference>
<dbReference type="GO" id="GO:0003723">
    <property type="term" value="F:RNA binding"/>
    <property type="evidence" value="ECO:0007669"/>
    <property type="project" value="UniProtKB-UniRule"/>
</dbReference>
<gene>
    <name evidence="14 18" type="primary">rnhB</name>
    <name evidence="18" type="ORF">SLU01_03570</name>
</gene>
<protein>
    <recommendedName>
        <fullName evidence="7 14">Ribonuclease HII</fullName>
        <shortName evidence="14">RNase HII</shortName>
        <ecNumber evidence="6 14">3.1.26.4</ecNumber>
    </recommendedName>
</protein>
<evidence type="ECO:0000256" key="3">
    <source>
        <dbReference type="ARBA" id="ARBA00004065"/>
    </source>
</evidence>
<dbReference type="FunFam" id="3.30.420.10:FF:000006">
    <property type="entry name" value="Ribonuclease HII"/>
    <property type="match status" value="1"/>
</dbReference>
<keyword evidence="13 14" id="KW-0464">Manganese</keyword>
<evidence type="ECO:0000256" key="14">
    <source>
        <dbReference type="HAMAP-Rule" id="MF_00052"/>
    </source>
</evidence>
<accession>A0A511Z3L7</accession>
<evidence type="ECO:0000256" key="11">
    <source>
        <dbReference type="ARBA" id="ARBA00022759"/>
    </source>
</evidence>
<evidence type="ECO:0000256" key="8">
    <source>
        <dbReference type="ARBA" id="ARBA00022490"/>
    </source>
</evidence>
<comment type="similarity">
    <text evidence="5 14 16">Belongs to the RNase HII family.</text>
</comment>
<dbReference type="EMBL" id="BJYL01000004">
    <property type="protein sequence ID" value="GEN82045.1"/>
    <property type="molecule type" value="Genomic_DNA"/>
</dbReference>
<dbReference type="GO" id="GO:0005737">
    <property type="term" value="C:cytoplasm"/>
    <property type="evidence" value="ECO:0007669"/>
    <property type="project" value="UniProtKB-SubCell"/>
</dbReference>
<dbReference type="InterPro" id="IPR022898">
    <property type="entry name" value="RNase_HII"/>
</dbReference>
<dbReference type="InterPro" id="IPR001352">
    <property type="entry name" value="RNase_HII/HIII"/>
</dbReference>
<dbReference type="OrthoDB" id="9803420at2"/>
<name>A0A511Z3L7_9BACL</name>
<keyword evidence="10 14" id="KW-0479">Metal-binding</keyword>
<keyword evidence="19" id="KW-1185">Reference proteome</keyword>
<dbReference type="GO" id="GO:0030145">
    <property type="term" value="F:manganese ion binding"/>
    <property type="evidence" value="ECO:0007669"/>
    <property type="project" value="UniProtKB-UniRule"/>
</dbReference>
<evidence type="ECO:0000256" key="12">
    <source>
        <dbReference type="ARBA" id="ARBA00022801"/>
    </source>
</evidence>
<dbReference type="InterPro" id="IPR036397">
    <property type="entry name" value="RNaseH_sf"/>
</dbReference>
<dbReference type="RefSeq" id="WP_147054704.1">
    <property type="nucleotide sequence ID" value="NZ_BJYL01000004.1"/>
</dbReference>
<feature type="binding site" evidence="14 15">
    <location>
        <position position="75"/>
    </location>
    <ligand>
        <name>a divalent metal cation</name>
        <dbReference type="ChEBI" id="CHEBI:60240"/>
    </ligand>
</feature>
<evidence type="ECO:0000313" key="18">
    <source>
        <dbReference type="EMBL" id="GEN82045.1"/>
    </source>
</evidence>
<feature type="binding site" evidence="14 15">
    <location>
        <position position="76"/>
    </location>
    <ligand>
        <name>a divalent metal cation</name>
        <dbReference type="ChEBI" id="CHEBI:60240"/>
    </ligand>
</feature>
<keyword evidence="8 14" id="KW-0963">Cytoplasm</keyword>
<evidence type="ECO:0000256" key="10">
    <source>
        <dbReference type="ARBA" id="ARBA00022723"/>
    </source>
</evidence>
<comment type="cofactor">
    <cofactor evidence="2">
        <name>Mg(2+)</name>
        <dbReference type="ChEBI" id="CHEBI:18420"/>
    </cofactor>
</comment>
<keyword evidence="9 14" id="KW-0540">Nuclease</keyword>
<evidence type="ECO:0000256" key="7">
    <source>
        <dbReference type="ARBA" id="ARBA00019179"/>
    </source>
</evidence>
<dbReference type="Pfam" id="PF01351">
    <property type="entry name" value="RNase_HII"/>
    <property type="match status" value="1"/>
</dbReference>
<comment type="cofactor">
    <cofactor evidence="14 15">
        <name>Mn(2+)</name>
        <dbReference type="ChEBI" id="CHEBI:29035"/>
    </cofactor>
    <cofactor evidence="14 15">
        <name>Mg(2+)</name>
        <dbReference type="ChEBI" id="CHEBI:18420"/>
    </cofactor>
    <text evidence="14 15">Manganese or magnesium. Binds 1 divalent metal ion per monomer in the absence of substrate. May bind a second metal ion after substrate binding.</text>
</comment>
<organism evidence="18 19">
    <name type="scientific">Sporosarcina luteola</name>
    <dbReference type="NCBI Taxonomy" id="582850"/>
    <lineage>
        <taxon>Bacteria</taxon>
        <taxon>Bacillati</taxon>
        <taxon>Bacillota</taxon>
        <taxon>Bacilli</taxon>
        <taxon>Bacillales</taxon>
        <taxon>Caryophanaceae</taxon>
        <taxon>Sporosarcina</taxon>
    </lineage>
</organism>
<evidence type="ECO:0000256" key="6">
    <source>
        <dbReference type="ARBA" id="ARBA00012180"/>
    </source>
</evidence>
<keyword evidence="11 14" id="KW-0255">Endonuclease</keyword>
<dbReference type="HAMAP" id="MF_00052_B">
    <property type="entry name" value="RNase_HII_B"/>
    <property type="match status" value="1"/>
</dbReference>
<dbReference type="Gene3D" id="3.30.420.10">
    <property type="entry name" value="Ribonuclease H-like superfamily/Ribonuclease H"/>
    <property type="match status" value="1"/>
</dbReference>
<feature type="binding site" evidence="14 15">
    <location>
        <position position="168"/>
    </location>
    <ligand>
        <name>a divalent metal cation</name>
        <dbReference type="ChEBI" id="CHEBI:60240"/>
    </ligand>
</feature>
<dbReference type="PANTHER" id="PTHR10954">
    <property type="entry name" value="RIBONUCLEASE H2 SUBUNIT A"/>
    <property type="match status" value="1"/>
</dbReference>